<keyword evidence="10" id="KW-1015">Disulfide bond</keyword>
<evidence type="ECO:0000256" key="12">
    <source>
        <dbReference type="ARBA" id="ARBA00023326"/>
    </source>
</evidence>
<keyword evidence="11" id="KW-0119">Carbohydrate metabolism</keyword>
<comment type="catalytic activity">
    <reaction evidence="14">
        <text>[(1-&gt;4)-beta-D-glucosyl]n+m + reduced acceptor + O2 = 4-dehydro-beta-D-glucosyl-[(1-&gt;4)-beta-D-glucosyl]n-1 + [(1-&gt;4)-beta-D-glucosyl]m + acceptor + H2O.</text>
        <dbReference type="EC" id="1.14.99.56"/>
    </reaction>
</comment>
<gene>
    <name evidence="20" type="ORF">QBC35DRAFT_454810</name>
</gene>
<evidence type="ECO:0000259" key="19">
    <source>
        <dbReference type="Pfam" id="PF03443"/>
    </source>
</evidence>
<keyword evidence="12" id="KW-0624">Polysaccharide degradation</keyword>
<dbReference type="EC" id="1.14.99.56" evidence="15"/>
<evidence type="ECO:0000256" key="10">
    <source>
        <dbReference type="ARBA" id="ARBA00023157"/>
    </source>
</evidence>
<dbReference type="GO" id="GO:0016787">
    <property type="term" value="F:hydrolase activity"/>
    <property type="evidence" value="ECO:0007669"/>
    <property type="project" value="UniProtKB-KW"/>
</dbReference>
<evidence type="ECO:0000256" key="3">
    <source>
        <dbReference type="ARBA" id="ARBA00022525"/>
    </source>
</evidence>
<evidence type="ECO:0000256" key="14">
    <source>
        <dbReference type="ARBA" id="ARBA00045077"/>
    </source>
</evidence>
<dbReference type="CDD" id="cd21175">
    <property type="entry name" value="LPMO_AA9"/>
    <property type="match status" value="1"/>
</dbReference>
<evidence type="ECO:0000256" key="5">
    <source>
        <dbReference type="ARBA" id="ARBA00022729"/>
    </source>
</evidence>
<accession>A0AAN6WR59</accession>
<evidence type="ECO:0000313" key="21">
    <source>
        <dbReference type="Proteomes" id="UP001302126"/>
    </source>
</evidence>
<evidence type="ECO:0000256" key="4">
    <source>
        <dbReference type="ARBA" id="ARBA00022723"/>
    </source>
</evidence>
<name>A0AAN6WR59_9PEZI</name>
<evidence type="ECO:0000256" key="15">
    <source>
        <dbReference type="ARBA" id="ARBA00047174"/>
    </source>
</evidence>
<dbReference type="SUPFAM" id="SSF57180">
    <property type="entry name" value="Cellulose-binding domain"/>
    <property type="match status" value="1"/>
</dbReference>
<sequence>MLASATNLALLGISLLSTISPAAAHYRFSKLLVNGRLSNDWEYIRENSNGIMPTKQFLSPSDDFRCNSGSFASASKTKIATVNPGDTIGFQLWYYATMQHPGPLTIHMSRVPNGQDIRSYRGDGDWFKVHQMIICKPPTGGYLNDKDWCTWDKSTVEFKLPNDTPPGQYLVRVEHIALHGAQSGDTEFYFECAQIEVKGNGQGKPGPMVKIPGLYDSNDPALRFFIYGVPNYPYTNVGKHVVWTGGQAGGGGSSPAPSNPPTNGGGGGNGGTAPLWGQCGGNGWTGPTRCAEGSCWVEVVVVLGRLGDGGSRAATYGEEVGRSEKLNVTKLVQEKIQGWIVVSCGSENVNLRRQAMSVKHAMSLKQVPYRIPWKGVFWWVMQQVLMARSGGSH</sequence>
<dbReference type="GO" id="GO:0004497">
    <property type="term" value="F:monooxygenase activity"/>
    <property type="evidence" value="ECO:0007669"/>
    <property type="project" value="UniProtKB-KW"/>
</dbReference>
<evidence type="ECO:0000256" key="13">
    <source>
        <dbReference type="ARBA" id="ARBA00044502"/>
    </source>
</evidence>
<proteinExistence type="inferred from homology"/>
<keyword evidence="20" id="KW-0378">Hydrolase</keyword>
<dbReference type="PANTHER" id="PTHR33353">
    <property type="entry name" value="PUTATIVE (AFU_ORTHOLOGUE AFUA_1G12560)-RELATED"/>
    <property type="match status" value="1"/>
</dbReference>
<keyword evidence="21" id="KW-1185">Reference proteome</keyword>
<reference evidence="20" key="1">
    <citation type="journal article" date="2023" name="Mol. Phylogenet. Evol.">
        <title>Genome-scale phylogeny and comparative genomics of the fungal order Sordariales.</title>
        <authorList>
            <person name="Hensen N."/>
            <person name="Bonometti L."/>
            <person name="Westerberg I."/>
            <person name="Brannstrom I.O."/>
            <person name="Guillou S."/>
            <person name="Cros-Aarteil S."/>
            <person name="Calhoun S."/>
            <person name="Haridas S."/>
            <person name="Kuo A."/>
            <person name="Mondo S."/>
            <person name="Pangilinan J."/>
            <person name="Riley R."/>
            <person name="LaButti K."/>
            <person name="Andreopoulos B."/>
            <person name="Lipzen A."/>
            <person name="Chen C."/>
            <person name="Yan M."/>
            <person name="Daum C."/>
            <person name="Ng V."/>
            <person name="Clum A."/>
            <person name="Steindorff A."/>
            <person name="Ohm R.A."/>
            <person name="Martin F."/>
            <person name="Silar P."/>
            <person name="Natvig D.O."/>
            <person name="Lalanne C."/>
            <person name="Gautier V."/>
            <person name="Ament-Velasquez S.L."/>
            <person name="Kruys A."/>
            <person name="Hutchinson M.I."/>
            <person name="Powell A.J."/>
            <person name="Barry K."/>
            <person name="Miller A.N."/>
            <person name="Grigoriev I.V."/>
            <person name="Debuchy R."/>
            <person name="Gladieux P."/>
            <person name="Hiltunen Thoren M."/>
            <person name="Johannesson H."/>
        </authorList>
    </citation>
    <scope>NUCLEOTIDE SEQUENCE</scope>
    <source>
        <strain evidence="20">PSN309</strain>
    </source>
</reference>
<keyword evidence="7" id="KW-0560">Oxidoreductase</keyword>
<dbReference type="GO" id="GO:0030245">
    <property type="term" value="P:cellulose catabolic process"/>
    <property type="evidence" value="ECO:0007669"/>
    <property type="project" value="UniProtKB-KW"/>
</dbReference>
<evidence type="ECO:0000256" key="17">
    <source>
        <dbReference type="SAM" id="SignalP"/>
    </source>
</evidence>
<feature type="region of interest" description="Disordered" evidence="16">
    <location>
        <begin position="248"/>
        <end position="274"/>
    </location>
</feature>
<evidence type="ECO:0000256" key="9">
    <source>
        <dbReference type="ARBA" id="ARBA00023033"/>
    </source>
</evidence>
<evidence type="ECO:0000256" key="6">
    <source>
        <dbReference type="ARBA" id="ARBA00023001"/>
    </source>
</evidence>
<comment type="similarity">
    <text evidence="13">Belongs to the polysaccharide monooxygenase AA9 family.</text>
</comment>
<evidence type="ECO:0000256" key="7">
    <source>
        <dbReference type="ARBA" id="ARBA00023002"/>
    </source>
</evidence>
<dbReference type="Pfam" id="PF03443">
    <property type="entry name" value="AA9"/>
    <property type="match status" value="1"/>
</dbReference>
<keyword evidence="9" id="KW-0503">Monooxygenase</keyword>
<dbReference type="InterPro" id="IPR005103">
    <property type="entry name" value="AA9_LPMO"/>
</dbReference>
<dbReference type="Gene3D" id="2.70.50.70">
    <property type="match status" value="1"/>
</dbReference>
<keyword evidence="8" id="KW-0186">Copper</keyword>
<dbReference type="Proteomes" id="UP001302126">
    <property type="component" value="Unassembled WGS sequence"/>
</dbReference>
<feature type="chain" id="PRO_5042920341" description="lytic cellulose monooxygenase (C4-dehydrogenating)" evidence="17">
    <location>
        <begin position="25"/>
        <end position="393"/>
    </location>
</feature>
<dbReference type="GO" id="GO:0005576">
    <property type="term" value="C:extracellular region"/>
    <property type="evidence" value="ECO:0007669"/>
    <property type="project" value="UniProtKB-SubCell"/>
</dbReference>
<dbReference type="AlphaFoldDB" id="A0AAN6WR59"/>
<organism evidence="20 21">
    <name type="scientific">Podospora australis</name>
    <dbReference type="NCBI Taxonomy" id="1536484"/>
    <lineage>
        <taxon>Eukaryota</taxon>
        <taxon>Fungi</taxon>
        <taxon>Dikarya</taxon>
        <taxon>Ascomycota</taxon>
        <taxon>Pezizomycotina</taxon>
        <taxon>Sordariomycetes</taxon>
        <taxon>Sordariomycetidae</taxon>
        <taxon>Sordariales</taxon>
        <taxon>Podosporaceae</taxon>
        <taxon>Podospora</taxon>
    </lineage>
</organism>
<keyword evidence="4" id="KW-0479">Metal-binding</keyword>
<dbReference type="Pfam" id="PF00734">
    <property type="entry name" value="CBM_1"/>
    <property type="match status" value="1"/>
</dbReference>
<evidence type="ECO:0000256" key="8">
    <source>
        <dbReference type="ARBA" id="ARBA00023008"/>
    </source>
</evidence>
<dbReference type="GO" id="GO:0030248">
    <property type="term" value="F:cellulose binding"/>
    <property type="evidence" value="ECO:0007669"/>
    <property type="project" value="InterPro"/>
</dbReference>
<comment type="subcellular location">
    <subcellularLocation>
        <location evidence="2">Secreted</location>
    </subcellularLocation>
</comment>
<keyword evidence="5 17" id="KW-0732">Signal</keyword>
<dbReference type="PANTHER" id="PTHR33353:SF2">
    <property type="entry name" value="ENDO-BETA-1,4-GLUCANASE D"/>
    <property type="match status" value="1"/>
</dbReference>
<evidence type="ECO:0000313" key="20">
    <source>
        <dbReference type="EMBL" id="KAK4184892.1"/>
    </source>
</evidence>
<dbReference type="EMBL" id="MU864470">
    <property type="protein sequence ID" value="KAK4184892.1"/>
    <property type="molecule type" value="Genomic_DNA"/>
</dbReference>
<evidence type="ECO:0000256" key="16">
    <source>
        <dbReference type="SAM" id="MobiDB-lite"/>
    </source>
</evidence>
<keyword evidence="3" id="KW-0964">Secreted</keyword>
<evidence type="ECO:0000256" key="2">
    <source>
        <dbReference type="ARBA" id="ARBA00004613"/>
    </source>
</evidence>
<dbReference type="InterPro" id="IPR000254">
    <property type="entry name" value="CBD"/>
</dbReference>
<feature type="domain" description="CBM1" evidence="18">
    <location>
        <begin position="275"/>
        <end position="295"/>
    </location>
</feature>
<keyword evidence="6" id="KW-0136">Cellulose degradation</keyword>
<dbReference type="InterPro" id="IPR049892">
    <property type="entry name" value="AA9"/>
</dbReference>
<feature type="signal peptide" evidence="17">
    <location>
        <begin position="1"/>
        <end position="24"/>
    </location>
</feature>
<dbReference type="GO" id="GO:0046872">
    <property type="term" value="F:metal ion binding"/>
    <property type="evidence" value="ECO:0007669"/>
    <property type="project" value="UniProtKB-KW"/>
</dbReference>
<dbReference type="InterPro" id="IPR035971">
    <property type="entry name" value="CBD_sf"/>
</dbReference>
<evidence type="ECO:0000259" key="18">
    <source>
        <dbReference type="Pfam" id="PF00734"/>
    </source>
</evidence>
<protein>
    <recommendedName>
        <fullName evidence="15">lytic cellulose monooxygenase (C4-dehydrogenating)</fullName>
        <ecNumber evidence="15">1.14.99.56</ecNumber>
    </recommendedName>
</protein>
<reference evidence="20" key="2">
    <citation type="submission" date="2023-05" db="EMBL/GenBank/DDBJ databases">
        <authorList>
            <consortium name="Lawrence Berkeley National Laboratory"/>
            <person name="Steindorff A."/>
            <person name="Hensen N."/>
            <person name="Bonometti L."/>
            <person name="Westerberg I."/>
            <person name="Brannstrom I.O."/>
            <person name="Guillou S."/>
            <person name="Cros-Aarteil S."/>
            <person name="Calhoun S."/>
            <person name="Haridas S."/>
            <person name="Kuo A."/>
            <person name="Mondo S."/>
            <person name="Pangilinan J."/>
            <person name="Riley R."/>
            <person name="Labutti K."/>
            <person name="Andreopoulos B."/>
            <person name="Lipzen A."/>
            <person name="Chen C."/>
            <person name="Yanf M."/>
            <person name="Daum C."/>
            <person name="Ng V."/>
            <person name="Clum A."/>
            <person name="Ohm R."/>
            <person name="Martin F."/>
            <person name="Silar P."/>
            <person name="Natvig D."/>
            <person name="Lalanne C."/>
            <person name="Gautier V."/>
            <person name="Ament-Velasquez S.L."/>
            <person name="Kruys A."/>
            <person name="Hutchinson M.I."/>
            <person name="Powell A.J."/>
            <person name="Barry K."/>
            <person name="Miller A.N."/>
            <person name="Grigoriev I.V."/>
            <person name="Debuchy R."/>
            <person name="Gladieux P."/>
            <person name="Thoren M.H."/>
            <person name="Johannesson H."/>
        </authorList>
    </citation>
    <scope>NUCLEOTIDE SEQUENCE</scope>
    <source>
        <strain evidence="20">PSN309</strain>
    </source>
</reference>
<comment type="caution">
    <text evidence="20">The sequence shown here is derived from an EMBL/GenBank/DDBJ whole genome shotgun (WGS) entry which is preliminary data.</text>
</comment>
<feature type="domain" description="Auxiliary Activity family 9 catalytic" evidence="19">
    <location>
        <begin position="25"/>
        <end position="228"/>
    </location>
</feature>
<evidence type="ECO:0000256" key="11">
    <source>
        <dbReference type="ARBA" id="ARBA00023277"/>
    </source>
</evidence>
<comment type="cofactor">
    <cofactor evidence="1">
        <name>Cu(2+)</name>
        <dbReference type="ChEBI" id="CHEBI:29036"/>
    </cofactor>
</comment>
<evidence type="ECO:0000256" key="1">
    <source>
        <dbReference type="ARBA" id="ARBA00001973"/>
    </source>
</evidence>